<proteinExistence type="predicted"/>
<evidence type="ECO:0000313" key="3">
    <source>
        <dbReference type="Proteomes" id="UP001302126"/>
    </source>
</evidence>
<dbReference type="PANTHER" id="PTHR35394">
    <property type="entry name" value="DUF3176 DOMAIN-CONTAINING PROTEIN"/>
    <property type="match status" value="1"/>
</dbReference>
<accession>A0AAN6WJF4</accession>
<reference evidence="2" key="1">
    <citation type="journal article" date="2023" name="Mol. Phylogenet. Evol.">
        <title>Genome-scale phylogeny and comparative genomics of the fungal order Sordariales.</title>
        <authorList>
            <person name="Hensen N."/>
            <person name="Bonometti L."/>
            <person name="Westerberg I."/>
            <person name="Brannstrom I.O."/>
            <person name="Guillou S."/>
            <person name="Cros-Aarteil S."/>
            <person name="Calhoun S."/>
            <person name="Haridas S."/>
            <person name="Kuo A."/>
            <person name="Mondo S."/>
            <person name="Pangilinan J."/>
            <person name="Riley R."/>
            <person name="LaButti K."/>
            <person name="Andreopoulos B."/>
            <person name="Lipzen A."/>
            <person name="Chen C."/>
            <person name="Yan M."/>
            <person name="Daum C."/>
            <person name="Ng V."/>
            <person name="Clum A."/>
            <person name="Steindorff A."/>
            <person name="Ohm R.A."/>
            <person name="Martin F."/>
            <person name="Silar P."/>
            <person name="Natvig D.O."/>
            <person name="Lalanne C."/>
            <person name="Gautier V."/>
            <person name="Ament-Velasquez S.L."/>
            <person name="Kruys A."/>
            <person name="Hutchinson M.I."/>
            <person name="Powell A.J."/>
            <person name="Barry K."/>
            <person name="Miller A.N."/>
            <person name="Grigoriev I.V."/>
            <person name="Debuchy R."/>
            <person name="Gladieux P."/>
            <person name="Hiltunen Thoren M."/>
            <person name="Johannesson H."/>
        </authorList>
    </citation>
    <scope>NUCLEOTIDE SEQUENCE</scope>
    <source>
        <strain evidence="2">PSN309</strain>
    </source>
</reference>
<name>A0AAN6WJF4_9PEZI</name>
<dbReference type="EMBL" id="MU864616">
    <property type="protein sequence ID" value="KAK4182743.1"/>
    <property type="molecule type" value="Genomic_DNA"/>
</dbReference>
<keyword evidence="1" id="KW-1133">Transmembrane helix</keyword>
<dbReference type="PANTHER" id="PTHR35394:SF5">
    <property type="entry name" value="DUF3176 DOMAIN-CONTAINING PROTEIN"/>
    <property type="match status" value="1"/>
</dbReference>
<feature type="non-terminal residue" evidence="2">
    <location>
        <position position="1"/>
    </location>
</feature>
<dbReference type="Proteomes" id="UP001302126">
    <property type="component" value="Unassembled WGS sequence"/>
</dbReference>
<reference evidence="2" key="2">
    <citation type="submission" date="2023-05" db="EMBL/GenBank/DDBJ databases">
        <authorList>
            <consortium name="Lawrence Berkeley National Laboratory"/>
            <person name="Steindorff A."/>
            <person name="Hensen N."/>
            <person name="Bonometti L."/>
            <person name="Westerberg I."/>
            <person name="Brannstrom I.O."/>
            <person name="Guillou S."/>
            <person name="Cros-Aarteil S."/>
            <person name="Calhoun S."/>
            <person name="Haridas S."/>
            <person name="Kuo A."/>
            <person name="Mondo S."/>
            <person name="Pangilinan J."/>
            <person name="Riley R."/>
            <person name="Labutti K."/>
            <person name="Andreopoulos B."/>
            <person name="Lipzen A."/>
            <person name="Chen C."/>
            <person name="Yanf M."/>
            <person name="Daum C."/>
            <person name="Ng V."/>
            <person name="Clum A."/>
            <person name="Ohm R."/>
            <person name="Martin F."/>
            <person name="Silar P."/>
            <person name="Natvig D."/>
            <person name="Lalanne C."/>
            <person name="Gautier V."/>
            <person name="Ament-Velasquez S.L."/>
            <person name="Kruys A."/>
            <person name="Hutchinson M.I."/>
            <person name="Powell A.J."/>
            <person name="Barry K."/>
            <person name="Miller A.N."/>
            <person name="Grigoriev I.V."/>
            <person name="Debuchy R."/>
            <person name="Gladieux P."/>
            <person name="Thoren M.H."/>
            <person name="Johannesson H."/>
        </authorList>
    </citation>
    <scope>NUCLEOTIDE SEQUENCE</scope>
    <source>
        <strain evidence="2">PSN309</strain>
    </source>
</reference>
<feature type="transmembrane region" description="Helical" evidence="1">
    <location>
        <begin position="385"/>
        <end position="407"/>
    </location>
</feature>
<organism evidence="2 3">
    <name type="scientific">Podospora australis</name>
    <dbReference type="NCBI Taxonomy" id="1536484"/>
    <lineage>
        <taxon>Eukaryota</taxon>
        <taxon>Fungi</taxon>
        <taxon>Dikarya</taxon>
        <taxon>Ascomycota</taxon>
        <taxon>Pezizomycotina</taxon>
        <taxon>Sordariomycetes</taxon>
        <taxon>Sordariomycetidae</taxon>
        <taxon>Sordariales</taxon>
        <taxon>Podosporaceae</taxon>
        <taxon>Podospora</taxon>
    </lineage>
</organism>
<evidence type="ECO:0000313" key="2">
    <source>
        <dbReference type="EMBL" id="KAK4182743.1"/>
    </source>
</evidence>
<keyword evidence="1" id="KW-0812">Transmembrane</keyword>
<evidence type="ECO:0000256" key="1">
    <source>
        <dbReference type="SAM" id="Phobius"/>
    </source>
</evidence>
<protein>
    <submittedName>
        <fullName evidence="2">Uncharacterized protein</fullName>
    </submittedName>
</protein>
<gene>
    <name evidence="2" type="ORF">QBC35DRAFT_395373</name>
</gene>
<dbReference type="AlphaFoldDB" id="A0AAN6WJF4"/>
<comment type="caution">
    <text evidence="2">The sequence shown here is derived from an EMBL/GenBank/DDBJ whole genome shotgun (WGS) entry which is preliminary data.</text>
</comment>
<sequence length="491" mass="53636">VVLTACSAIYLGMGWAPLTQNLIRYESKSITIEEGTALLSRSVEPCWCNHDEKKPTANRGNNLLAHHKDPFLELDIWSALLTAPNNDVNIPMFFCSTGNCTWGPIATLGFCSQCADITSQIDLACKTSELVSKRESRISQTCKAVLRGGTAGLSLIGTDTTFETLMHVTQVGGNEGLRYHSIRMLPPYNMTSAVRRPVTLANFGATECTLSPCVLSLQASVRNGIYSEMILDTFTEPPPSDSTWIKHKLQPPWDLERGIDPKANLSFGLSSELQDDWQGSGFLLRNTTIPGWARTRDGHTGIDFGVDNKNSNGPVPGYIFNANYPPSACNSPNGDTFACAMRSIAAALTKTVRNAGVVTNGTGLGDEFLVRGRAQSSATFVRVEWHWIALPCAVWILGLFAWVSVAVQTHRMSLPTWRDNFLPLFFLYRGGDSHQQSGRAVQTSLQNETLAADRCSSWAYEEIAEGINVQLREVPQPGGGGVMRLMPTVKG</sequence>
<keyword evidence="3" id="KW-1185">Reference proteome</keyword>
<keyword evidence="1" id="KW-0472">Membrane</keyword>